<proteinExistence type="predicted"/>
<dbReference type="EMBL" id="AP003369">
    <property type="protein sequence ID" value="BAD53315.1"/>
    <property type="molecule type" value="Genomic_DNA"/>
</dbReference>
<organism evidence="2">
    <name type="scientific">Oryza sativa subsp. japonica</name>
    <name type="common">Rice</name>
    <dbReference type="NCBI Taxonomy" id="39947"/>
    <lineage>
        <taxon>Eukaryota</taxon>
        <taxon>Viridiplantae</taxon>
        <taxon>Streptophyta</taxon>
        <taxon>Embryophyta</taxon>
        <taxon>Tracheophyta</taxon>
        <taxon>Spermatophyta</taxon>
        <taxon>Magnoliopsida</taxon>
        <taxon>Liliopsida</taxon>
        <taxon>Poales</taxon>
        <taxon>Poaceae</taxon>
        <taxon>BOP clade</taxon>
        <taxon>Oryzoideae</taxon>
        <taxon>Oryzeae</taxon>
        <taxon>Oryzinae</taxon>
        <taxon>Oryza</taxon>
        <taxon>Oryza sativa</taxon>
    </lineage>
</organism>
<evidence type="ECO:0000256" key="1">
    <source>
        <dbReference type="SAM" id="MobiDB-lite"/>
    </source>
</evidence>
<dbReference type="Proteomes" id="UP000817658">
    <property type="component" value="Chromosome 1"/>
</dbReference>
<feature type="compositionally biased region" description="Polar residues" evidence="1">
    <location>
        <begin position="80"/>
        <end position="89"/>
    </location>
</feature>
<accession>Q5ZAR8</accession>
<sequence length="89" mass="9783">MGGRRRRCRLRAAAARSSPGERIGRDRVRVRVFPGPHLQRRGGDPSCPTDRTAQIASASGRITGRPRTLDGPRARAAGLTQHNKSSWRT</sequence>
<evidence type="ECO:0000313" key="2">
    <source>
        <dbReference type="EMBL" id="BAD53315.1"/>
    </source>
</evidence>
<feature type="region of interest" description="Disordered" evidence="1">
    <location>
        <begin position="1"/>
        <end position="23"/>
    </location>
</feature>
<feature type="region of interest" description="Disordered" evidence="1">
    <location>
        <begin position="35"/>
        <end position="89"/>
    </location>
</feature>
<reference evidence="2" key="1">
    <citation type="journal article" date="2002" name="Nature">
        <title>The genome sequence and structure of rice chromosome 1.</title>
        <authorList>
            <person name="Sasaki T."/>
            <person name="Matsumoto T."/>
            <person name="Yamamoto K."/>
            <person name="Sakata K."/>
            <person name="Baba T."/>
            <person name="Katayose Y."/>
            <person name="Wu J."/>
            <person name="Niimura Y."/>
            <person name="Cheng Z."/>
            <person name="Nagamura Y."/>
            <person name="Antonio B.A."/>
            <person name="Kanamori H."/>
            <person name="Hosokawa S."/>
            <person name="Masukawa M."/>
            <person name="Arikawa K."/>
            <person name="Chiden Y."/>
            <person name="Hayashi M."/>
            <person name="Okamoto M."/>
            <person name="Ando T."/>
            <person name="Aoki H."/>
            <person name="Arita K."/>
            <person name="Hamada M."/>
            <person name="Harada C."/>
            <person name="Hijishita S."/>
            <person name="Honda M."/>
            <person name="Ichikawa Y."/>
            <person name="Idonuma A."/>
            <person name="Iijima M."/>
            <person name="Ikeda M."/>
            <person name="Ikeno M."/>
            <person name="Itoh S."/>
            <person name="Itoh T."/>
            <person name="Itoh Y."/>
            <person name="Itoh Y."/>
            <person name="Iwabuchi A."/>
            <person name="Kamiya K."/>
            <person name="Karasawa W."/>
            <person name="Katagiri S."/>
            <person name="Kikuta A."/>
            <person name="Kobayashi N."/>
            <person name="Kono I."/>
            <person name="Machita K."/>
            <person name="Maehara T."/>
            <person name="Mizuno H."/>
            <person name="Mizubayashi T."/>
            <person name="Mukai Y."/>
            <person name="Nagasaki H."/>
            <person name="Nakashima M."/>
            <person name="Nakama Y."/>
            <person name="Nakamichi Y."/>
            <person name="Nakamura M."/>
            <person name="Namiki N."/>
            <person name="Negishi M."/>
            <person name="Ohta I."/>
            <person name="Ono N."/>
            <person name="Saji S."/>
            <person name="Sakai K."/>
            <person name="Shibata M."/>
            <person name="Shimokawa T."/>
            <person name="Shomura A."/>
            <person name="Song J."/>
            <person name="Takazaki Y."/>
            <person name="Terasawa K."/>
            <person name="Tsuji K."/>
            <person name="Waki K."/>
            <person name="Yamagata H."/>
            <person name="Yamane H."/>
            <person name="Yoshiki S."/>
            <person name="Yoshihara R."/>
            <person name="Yukawa K."/>
            <person name="Zhong H."/>
            <person name="Iwama H."/>
            <person name="Endo T."/>
            <person name="Ito H."/>
            <person name="Hahn J.H."/>
            <person name="Kim H.I."/>
            <person name="Eun M.Y."/>
            <person name="Yano M."/>
            <person name="Jiang J."/>
            <person name="Gojobori T."/>
        </authorList>
    </citation>
    <scope>NUCLEOTIDE SEQUENCE [LARGE SCALE GENOMIC DNA]</scope>
</reference>
<gene>
    <name evidence="2" type="primary">B1102E12.35</name>
</gene>
<feature type="compositionally biased region" description="Basic residues" evidence="1">
    <location>
        <begin position="1"/>
        <end position="10"/>
    </location>
</feature>
<name>Q5ZAR8_ORYSJ</name>
<protein>
    <submittedName>
        <fullName evidence="2">Uncharacterized protein</fullName>
    </submittedName>
</protein>
<dbReference type="AlphaFoldDB" id="Q5ZAR8"/>